<sequence length="100" mass="11529">SLWAAHKAVVRGTLIEQATRLKKQKLKELEHHITCLKIASAQHKIDPSLDKLAQIQTHQRAIKTFMAKDSKKALLWTKQLFYDKSNKADSLLARKLRQKT</sequence>
<protein>
    <submittedName>
        <fullName evidence="1">Uncharacterized protein</fullName>
    </submittedName>
</protein>
<organism evidence="1 2">
    <name type="scientific">Pelobates cultripes</name>
    <name type="common">Western spadefoot toad</name>
    <dbReference type="NCBI Taxonomy" id="61616"/>
    <lineage>
        <taxon>Eukaryota</taxon>
        <taxon>Metazoa</taxon>
        <taxon>Chordata</taxon>
        <taxon>Craniata</taxon>
        <taxon>Vertebrata</taxon>
        <taxon>Euteleostomi</taxon>
        <taxon>Amphibia</taxon>
        <taxon>Batrachia</taxon>
        <taxon>Anura</taxon>
        <taxon>Pelobatoidea</taxon>
        <taxon>Pelobatidae</taxon>
        <taxon>Pelobates</taxon>
    </lineage>
</organism>
<dbReference type="AlphaFoldDB" id="A0AAD1VZN9"/>
<gene>
    <name evidence="1" type="ORF">PECUL_23A041368</name>
</gene>
<accession>A0AAD1VZN9</accession>
<evidence type="ECO:0000313" key="2">
    <source>
        <dbReference type="Proteomes" id="UP001295444"/>
    </source>
</evidence>
<dbReference type="EMBL" id="OW240914">
    <property type="protein sequence ID" value="CAH2275421.1"/>
    <property type="molecule type" value="Genomic_DNA"/>
</dbReference>
<feature type="non-terminal residue" evidence="1">
    <location>
        <position position="1"/>
    </location>
</feature>
<name>A0AAD1VZN9_PELCU</name>
<proteinExistence type="predicted"/>
<keyword evidence="2" id="KW-1185">Reference proteome</keyword>
<reference evidence="1" key="1">
    <citation type="submission" date="2022-03" db="EMBL/GenBank/DDBJ databases">
        <authorList>
            <person name="Alioto T."/>
            <person name="Alioto T."/>
            <person name="Gomez Garrido J."/>
        </authorList>
    </citation>
    <scope>NUCLEOTIDE SEQUENCE</scope>
</reference>
<dbReference type="Proteomes" id="UP001295444">
    <property type="component" value="Chromosome 03"/>
</dbReference>
<evidence type="ECO:0000313" key="1">
    <source>
        <dbReference type="EMBL" id="CAH2275421.1"/>
    </source>
</evidence>